<evidence type="ECO:0000259" key="3">
    <source>
        <dbReference type="PROSITE" id="PS50235"/>
    </source>
</evidence>
<dbReference type="PANTHER" id="PTHR24006:SF781">
    <property type="entry name" value="LD34905P"/>
    <property type="match status" value="1"/>
</dbReference>
<evidence type="ECO:0000313" key="4">
    <source>
        <dbReference type="EMBL" id="KAK3281131.1"/>
    </source>
</evidence>
<dbReference type="GO" id="GO:0005829">
    <property type="term" value="C:cytosol"/>
    <property type="evidence" value="ECO:0007669"/>
    <property type="project" value="TreeGrafter"/>
</dbReference>
<feature type="region of interest" description="Disordered" evidence="2">
    <location>
        <begin position="1"/>
        <end position="155"/>
    </location>
</feature>
<comment type="similarity">
    <text evidence="1">Belongs to the peptidase C19 family.</text>
</comment>
<dbReference type="CDD" id="cd02257">
    <property type="entry name" value="Peptidase_C19"/>
    <property type="match status" value="1"/>
</dbReference>
<keyword evidence="4" id="KW-0378">Hydrolase</keyword>
<gene>
    <name evidence="4" type="ORF">CYMTET_11063</name>
</gene>
<dbReference type="GO" id="GO:0016579">
    <property type="term" value="P:protein deubiquitination"/>
    <property type="evidence" value="ECO:0007669"/>
    <property type="project" value="InterPro"/>
</dbReference>
<proteinExistence type="inferred from homology"/>
<dbReference type="PANTHER" id="PTHR24006">
    <property type="entry name" value="UBIQUITIN CARBOXYL-TERMINAL HYDROLASE"/>
    <property type="match status" value="1"/>
</dbReference>
<dbReference type="InterPro" id="IPR038765">
    <property type="entry name" value="Papain-like_cys_pep_sf"/>
</dbReference>
<evidence type="ECO:0000256" key="1">
    <source>
        <dbReference type="ARBA" id="ARBA00009085"/>
    </source>
</evidence>
<evidence type="ECO:0000313" key="5">
    <source>
        <dbReference type="Proteomes" id="UP001190700"/>
    </source>
</evidence>
<name>A0AAE0LD71_9CHLO</name>
<accession>A0AAE0LD71</accession>
<reference evidence="4 5" key="1">
    <citation type="journal article" date="2015" name="Genome Biol. Evol.">
        <title>Comparative Genomics of a Bacterivorous Green Alga Reveals Evolutionary Causalities and Consequences of Phago-Mixotrophic Mode of Nutrition.</title>
        <authorList>
            <person name="Burns J.A."/>
            <person name="Paasch A."/>
            <person name="Narechania A."/>
            <person name="Kim E."/>
        </authorList>
    </citation>
    <scope>NUCLEOTIDE SEQUENCE [LARGE SCALE GENOMIC DNA]</scope>
    <source>
        <strain evidence="4 5">PLY_AMNH</strain>
    </source>
</reference>
<dbReference type="InterPro" id="IPR018200">
    <property type="entry name" value="USP_CS"/>
</dbReference>
<organism evidence="4 5">
    <name type="scientific">Cymbomonas tetramitiformis</name>
    <dbReference type="NCBI Taxonomy" id="36881"/>
    <lineage>
        <taxon>Eukaryota</taxon>
        <taxon>Viridiplantae</taxon>
        <taxon>Chlorophyta</taxon>
        <taxon>Pyramimonadophyceae</taxon>
        <taxon>Pyramimonadales</taxon>
        <taxon>Pyramimonadaceae</taxon>
        <taxon>Cymbomonas</taxon>
    </lineage>
</organism>
<feature type="domain" description="USP" evidence="3">
    <location>
        <begin position="1"/>
        <end position="298"/>
    </location>
</feature>
<dbReference type="Proteomes" id="UP001190700">
    <property type="component" value="Unassembled WGS sequence"/>
</dbReference>
<dbReference type="GO" id="GO:0006508">
    <property type="term" value="P:proteolysis"/>
    <property type="evidence" value="ECO:0007669"/>
    <property type="project" value="UniProtKB-KW"/>
</dbReference>
<keyword evidence="5" id="KW-1185">Reference proteome</keyword>
<evidence type="ECO:0000256" key="2">
    <source>
        <dbReference type="SAM" id="MobiDB-lite"/>
    </source>
</evidence>
<dbReference type="GO" id="GO:0004843">
    <property type="term" value="F:cysteine-type deubiquitinase activity"/>
    <property type="evidence" value="ECO:0007669"/>
    <property type="project" value="InterPro"/>
</dbReference>
<dbReference type="InterPro" id="IPR001394">
    <property type="entry name" value="Peptidase_C19_UCH"/>
</dbReference>
<dbReference type="InterPro" id="IPR028889">
    <property type="entry name" value="USP"/>
</dbReference>
<dbReference type="PROSITE" id="PS50235">
    <property type="entry name" value="USP_3"/>
    <property type="match status" value="1"/>
</dbReference>
<sequence>MVARRRVKREWSWKGEEGAGGGGVCTQAMPGYQQQADDGDAGEDPSACGVEAREPGEEGTPETLEECGTSDNREENVAAPRLQGDSEERTSDGRSPCQDPADEPAGSDEDAHASVAQSGSGEEAGPAVGISTRGGGATPGEEVDRSQEEQEDDDEAMILREAVRDVKVRRAPSVLTIHLKRFKQDMRGRLSKLATHITFPSNLRLDSLSESRAGDGSESTLDASVSDTSQWEYELSGVVSHSGSLHGGHYVAYIRGPTEHSDGASNAPWFYASDRCVMSISYEKVMQCDAYLLFYSRVAR</sequence>
<dbReference type="GO" id="GO:0005634">
    <property type="term" value="C:nucleus"/>
    <property type="evidence" value="ECO:0007669"/>
    <property type="project" value="TreeGrafter"/>
</dbReference>
<dbReference type="EMBL" id="LGRX02004007">
    <property type="protein sequence ID" value="KAK3281131.1"/>
    <property type="molecule type" value="Genomic_DNA"/>
</dbReference>
<dbReference type="InterPro" id="IPR050164">
    <property type="entry name" value="Peptidase_C19"/>
</dbReference>
<dbReference type="Gene3D" id="3.90.70.10">
    <property type="entry name" value="Cysteine proteinases"/>
    <property type="match status" value="1"/>
</dbReference>
<keyword evidence="4" id="KW-0645">Protease</keyword>
<protein>
    <submittedName>
        <fullName evidence="4">Ubiquitin-specific protease ubp2</fullName>
    </submittedName>
</protein>
<dbReference type="AlphaFoldDB" id="A0AAE0LD71"/>
<comment type="caution">
    <text evidence="4">The sequence shown here is derived from an EMBL/GenBank/DDBJ whole genome shotgun (WGS) entry which is preliminary data.</text>
</comment>
<dbReference type="Pfam" id="PF00443">
    <property type="entry name" value="UCH"/>
    <property type="match status" value="1"/>
</dbReference>
<dbReference type="SUPFAM" id="SSF54001">
    <property type="entry name" value="Cysteine proteinases"/>
    <property type="match status" value="1"/>
</dbReference>
<dbReference type="PROSITE" id="PS00973">
    <property type="entry name" value="USP_2"/>
    <property type="match status" value="1"/>
</dbReference>